<dbReference type="InterPro" id="IPR001387">
    <property type="entry name" value="Cro/C1-type_HTH"/>
</dbReference>
<feature type="transmembrane region" description="Helical" evidence="1">
    <location>
        <begin position="113"/>
        <end position="137"/>
    </location>
</feature>
<keyword evidence="3" id="KW-0614">Plasmid</keyword>
<proteinExistence type="predicted"/>
<evidence type="ECO:0000259" key="2">
    <source>
        <dbReference type="PROSITE" id="PS50943"/>
    </source>
</evidence>
<dbReference type="Proteomes" id="UP000679848">
    <property type="component" value="Plasmid pMM59_01"/>
</dbReference>
<feature type="domain" description="HTH cro/C1-type" evidence="2">
    <location>
        <begin position="2"/>
        <end position="21"/>
    </location>
</feature>
<reference evidence="3" key="1">
    <citation type="submission" date="2020-09" db="EMBL/GenBank/DDBJ databases">
        <title>New species isolated from human feces.</title>
        <authorList>
            <person name="Kitahara M."/>
            <person name="Shigeno Y."/>
            <person name="Shime M."/>
            <person name="Matsumoto Y."/>
            <person name="Nakamura S."/>
            <person name="Motooka D."/>
            <person name="Fukuoka S."/>
            <person name="Nishikawa H."/>
            <person name="Benno Y."/>
        </authorList>
    </citation>
    <scope>NUCLEOTIDE SEQUENCE</scope>
    <source>
        <strain evidence="3">MM59</strain>
        <plasmid evidence="3">pMM59_01</plasmid>
    </source>
</reference>
<keyword evidence="1" id="KW-0812">Transmembrane</keyword>
<organism evidence="3 4">
    <name type="scientific">Pusillibacter faecalis</name>
    <dbReference type="NCBI Taxonomy" id="2714358"/>
    <lineage>
        <taxon>Bacteria</taxon>
        <taxon>Bacillati</taxon>
        <taxon>Bacillota</taxon>
        <taxon>Clostridia</taxon>
        <taxon>Eubacteriales</taxon>
        <taxon>Oscillospiraceae</taxon>
        <taxon>Pusillibacter</taxon>
    </lineage>
</organism>
<dbReference type="KEGG" id="pfaa:MM59RIKEN_32820"/>
<dbReference type="PROSITE" id="PS50943">
    <property type="entry name" value="HTH_CROC1"/>
    <property type="match status" value="1"/>
</dbReference>
<keyword evidence="4" id="KW-1185">Reference proteome</keyword>
<dbReference type="RefSeq" id="WP_213543873.1">
    <property type="nucleotide sequence ID" value="NZ_AP023421.1"/>
</dbReference>
<evidence type="ECO:0000313" key="4">
    <source>
        <dbReference type="Proteomes" id="UP000679848"/>
    </source>
</evidence>
<accession>A0A830ZZP3</accession>
<sequence length="216" mass="22252">MPELGKLIALSELFEVSVDYLVKDWVEEEASANAERLEETVADLARYMKGYTYDSKTRVFGIPLVSIRLTRHGLFGRESVAKGIIAIGNAAVGVVALGAASVGAFSLGAFSVGVLSIGALAAGVCSLGALAVGVAAFGSAAVGVYAGGVAAVGDQIAVGVAAMGQTAIGQEATGQHTLLWGNGLAAVQVEQFLKEHHPDLWEPLLRLFSFLGAHIQ</sequence>
<keyword evidence="1" id="KW-0472">Membrane</keyword>
<name>A0A830ZZP3_9FIRM</name>
<geneLocation type="plasmid" evidence="3 4">
    <name>pMM59_01</name>
</geneLocation>
<keyword evidence="1" id="KW-1133">Transmembrane helix</keyword>
<evidence type="ECO:0000256" key="1">
    <source>
        <dbReference type="SAM" id="Phobius"/>
    </source>
</evidence>
<feature type="transmembrane region" description="Helical" evidence="1">
    <location>
        <begin position="84"/>
        <end position="107"/>
    </location>
</feature>
<protein>
    <recommendedName>
        <fullName evidence="2">HTH cro/C1-type domain-containing protein</fullName>
    </recommendedName>
</protein>
<evidence type="ECO:0000313" key="3">
    <source>
        <dbReference type="EMBL" id="BCK85963.1"/>
    </source>
</evidence>
<dbReference type="EMBL" id="AP023421">
    <property type="protein sequence ID" value="BCK85963.1"/>
    <property type="molecule type" value="Genomic_DNA"/>
</dbReference>
<dbReference type="AlphaFoldDB" id="A0A830ZZP3"/>
<gene>
    <name evidence="3" type="ORF">MM59RIKEN_32820</name>
</gene>